<organism evidence="5 6">
    <name type="scientific">Hallella seregens ATCC 51272</name>
    <dbReference type="NCBI Taxonomy" id="1336250"/>
    <lineage>
        <taxon>Bacteria</taxon>
        <taxon>Pseudomonadati</taxon>
        <taxon>Bacteroidota</taxon>
        <taxon>Bacteroidia</taxon>
        <taxon>Bacteroidales</taxon>
        <taxon>Prevotellaceae</taxon>
        <taxon>Hallella</taxon>
    </lineage>
</organism>
<dbReference type="InterPro" id="IPR027414">
    <property type="entry name" value="GH95_N_dom"/>
</dbReference>
<evidence type="ECO:0000259" key="4">
    <source>
        <dbReference type="Pfam" id="PF22124"/>
    </source>
</evidence>
<dbReference type="InterPro" id="IPR008928">
    <property type="entry name" value="6-hairpin_glycosidase_sf"/>
</dbReference>
<evidence type="ECO:0000313" key="6">
    <source>
        <dbReference type="Proteomes" id="UP001589688"/>
    </source>
</evidence>
<dbReference type="Gene3D" id="1.50.10.10">
    <property type="match status" value="1"/>
</dbReference>
<dbReference type="PANTHER" id="PTHR31084:SF0">
    <property type="entry name" value="ALPHA-L-FUCOSIDASE 2"/>
    <property type="match status" value="1"/>
</dbReference>
<dbReference type="InterPro" id="IPR054363">
    <property type="entry name" value="GH95_cat"/>
</dbReference>
<keyword evidence="6" id="KW-1185">Reference proteome</keyword>
<sequence length="782" mass="87297">MCCKIKNLLVSAMLLACFSPAMAGTRHYVLNYDKPSSKWMGALPMGNGRLGMMVYGGYDTETIALNEVTLWSGQEDPDANNICGPEKLKEMREAFFAGDLAKGNELGWKYLSGHGKSFGTHLPFGDVKLKYLNASGTVSNYKRTLNMNDAVATVSFQRNQIAYTNEYFTSNPDEVSVVRLSANKKQSISFRLSMDMLRHHSITASDYSLDILGDARFDKNGAGGVKFRGLVRVLPKGGSVSHDASSITVKDADEVVVLVDIRTDFQCPDYQTRCDKTIREAATKSYAVLKKNHMADFSRIFSRMDIDLAGNLQADNKTETLFEAARKGSPSAAFDALFFQYGRYMLISSSRENSPLPANLQGIWNDNLACNMPWTCDYHLDINIQQNYWSANIANMAETNVPLFKYLELLSRYGHETARRMYGCDGWVAHTINNVWGDTAPGGGVGWAMNVSAGAWMATHLWTHYDFTQDKEWLRRQGYSLIKQTAKFFVDYMVKDPNTGYLVTGPSISPENGFRAADGRDYSLSMMPTIDRAVVYDIYQACIKASNILGVDADFRARLQKDIRLLPPYKIGKDGTLNEWLLDVSRSDMSHRHASHLLGLYPFGEISPERSPDLAKACETFLDRQTRHGQWEDTEWTRGNMINFYARLKKPAEAYESLVGLYKVFMRENLMTVSPAGVAGAEEDIFSFDATEAAVSGVCEMILQSYDGCLDFLPALPENWRNGSIKGICARGGIVADISWKDGKVVEASLKSKADQGVRCRINGAFRDFQLKAGKTLSIQQK</sequence>
<dbReference type="Pfam" id="PF22124">
    <property type="entry name" value="Glyco_hydro_95_cat"/>
    <property type="match status" value="1"/>
</dbReference>
<accession>A0ABV5ZGB2</accession>
<dbReference type="GO" id="GO:0016787">
    <property type="term" value="F:hydrolase activity"/>
    <property type="evidence" value="ECO:0007669"/>
    <property type="project" value="UniProtKB-KW"/>
</dbReference>
<dbReference type="PANTHER" id="PTHR31084">
    <property type="entry name" value="ALPHA-L-FUCOSIDASE 2"/>
    <property type="match status" value="1"/>
</dbReference>
<dbReference type="InterPro" id="IPR049053">
    <property type="entry name" value="AFCA-like_C"/>
</dbReference>
<comment type="caution">
    <text evidence="5">The sequence shown here is derived from an EMBL/GenBank/DDBJ whole genome shotgun (WGS) entry which is preliminary data.</text>
</comment>
<name>A0ABV5ZGB2_9BACT</name>
<feature type="chain" id="PRO_5047538169" evidence="1">
    <location>
        <begin position="24"/>
        <end position="782"/>
    </location>
</feature>
<dbReference type="InterPro" id="IPR013780">
    <property type="entry name" value="Glyco_hydro_b"/>
</dbReference>
<feature type="domain" description="Alpha fucosidase A-like C-terminal" evidence="3">
    <location>
        <begin position="704"/>
        <end position="767"/>
    </location>
</feature>
<dbReference type="Pfam" id="PF21307">
    <property type="entry name" value="Glyco_hydro_95_C"/>
    <property type="match status" value="1"/>
</dbReference>
<keyword evidence="5" id="KW-0378">Hydrolase</keyword>
<keyword evidence="1" id="KW-0732">Signal</keyword>
<feature type="domain" description="Glycosyl hydrolase family 95 catalytic" evidence="4">
    <location>
        <begin position="285"/>
        <end position="702"/>
    </location>
</feature>
<protein>
    <submittedName>
        <fullName evidence="5">Glycoside hydrolase N-terminal domain-containing protein</fullName>
    </submittedName>
</protein>
<dbReference type="SUPFAM" id="SSF48208">
    <property type="entry name" value="Six-hairpin glycosidases"/>
    <property type="match status" value="1"/>
</dbReference>
<dbReference type="InterPro" id="IPR016518">
    <property type="entry name" value="Alpha-L-fucosidase"/>
</dbReference>
<proteinExistence type="predicted"/>
<gene>
    <name evidence="5" type="ORF">ACFFK8_00860</name>
</gene>
<dbReference type="RefSeq" id="WP_052323287.1">
    <property type="nucleotide sequence ID" value="NZ_JADU01000018.1"/>
</dbReference>
<dbReference type="EMBL" id="JBHLZF010000001">
    <property type="protein sequence ID" value="MFB9896412.1"/>
    <property type="molecule type" value="Genomic_DNA"/>
</dbReference>
<dbReference type="Proteomes" id="UP001589688">
    <property type="component" value="Unassembled WGS sequence"/>
</dbReference>
<dbReference type="InterPro" id="IPR012341">
    <property type="entry name" value="6hp_glycosidase-like_sf"/>
</dbReference>
<evidence type="ECO:0000259" key="3">
    <source>
        <dbReference type="Pfam" id="PF21307"/>
    </source>
</evidence>
<dbReference type="Gene3D" id="2.70.98.50">
    <property type="entry name" value="putative glycoside hydrolase family protein from bacillus halodurans"/>
    <property type="match status" value="1"/>
</dbReference>
<feature type="domain" description="Glycosyl hydrolase family 95 N-terminal" evidence="2">
    <location>
        <begin position="30"/>
        <end position="267"/>
    </location>
</feature>
<dbReference type="PIRSF" id="PIRSF007663">
    <property type="entry name" value="UCP007663"/>
    <property type="match status" value="1"/>
</dbReference>
<dbReference type="Pfam" id="PF14498">
    <property type="entry name" value="Glyco_hyd_65N_2"/>
    <property type="match status" value="1"/>
</dbReference>
<dbReference type="Gene3D" id="2.60.40.1180">
    <property type="entry name" value="Golgi alpha-mannosidase II"/>
    <property type="match status" value="1"/>
</dbReference>
<evidence type="ECO:0000256" key="1">
    <source>
        <dbReference type="SAM" id="SignalP"/>
    </source>
</evidence>
<dbReference type="PROSITE" id="PS51257">
    <property type="entry name" value="PROKAR_LIPOPROTEIN"/>
    <property type="match status" value="1"/>
</dbReference>
<evidence type="ECO:0000313" key="5">
    <source>
        <dbReference type="EMBL" id="MFB9896412.1"/>
    </source>
</evidence>
<reference evidence="5 6" key="1">
    <citation type="submission" date="2024-09" db="EMBL/GenBank/DDBJ databases">
        <authorList>
            <person name="Sun Q."/>
            <person name="Mori K."/>
        </authorList>
    </citation>
    <scope>NUCLEOTIDE SEQUENCE [LARGE SCALE GENOMIC DNA]</scope>
    <source>
        <strain evidence="5 6">ATCC 51272</strain>
    </source>
</reference>
<evidence type="ECO:0000259" key="2">
    <source>
        <dbReference type="Pfam" id="PF14498"/>
    </source>
</evidence>
<feature type="signal peptide" evidence="1">
    <location>
        <begin position="1"/>
        <end position="23"/>
    </location>
</feature>